<dbReference type="Gene3D" id="3.10.20.360">
    <property type="entry name" value="CKK domain"/>
    <property type="match status" value="1"/>
</dbReference>
<dbReference type="InterPro" id="IPR014797">
    <property type="entry name" value="CKK_CAMSAP"/>
</dbReference>
<dbReference type="PROSITE" id="PS51508">
    <property type="entry name" value="CKK"/>
    <property type="match status" value="1"/>
</dbReference>
<evidence type="ECO:0000313" key="4">
    <source>
        <dbReference type="Proteomes" id="UP000887540"/>
    </source>
</evidence>
<dbReference type="InterPro" id="IPR011033">
    <property type="entry name" value="PRC_barrel-like_sf"/>
</dbReference>
<name>A0A914CDK6_9BILA</name>
<evidence type="ECO:0000256" key="2">
    <source>
        <dbReference type="SAM" id="MobiDB-lite"/>
    </source>
</evidence>
<keyword evidence="4" id="KW-1185">Reference proteome</keyword>
<dbReference type="GO" id="GO:0036449">
    <property type="term" value="C:microtubule minus-end"/>
    <property type="evidence" value="ECO:0007669"/>
    <property type="project" value="TreeGrafter"/>
</dbReference>
<keyword evidence="1" id="KW-0493">Microtubule</keyword>
<protein>
    <submittedName>
        <fullName evidence="5">CKK domain-containing protein</fullName>
    </submittedName>
</protein>
<evidence type="ECO:0000259" key="3">
    <source>
        <dbReference type="PROSITE" id="PS51508"/>
    </source>
</evidence>
<proteinExistence type="inferred from homology"/>
<dbReference type="GO" id="GO:0005516">
    <property type="term" value="F:calmodulin binding"/>
    <property type="evidence" value="ECO:0007669"/>
    <property type="project" value="InterPro"/>
</dbReference>
<dbReference type="PANTHER" id="PTHR21595:SF0">
    <property type="entry name" value="PATRONIN"/>
    <property type="match status" value="1"/>
</dbReference>
<feature type="region of interest" description="Disordered" evidence="2">
    <location>
        <begin position="1"/>
        <end position="24"/>
    </location>
</feature>
<dbReference type="AlphaFoldDB" id="A0A914CDK6"/>
<reference evidence="5" key="1">
    <citation type="submission" date="2022-11" db="UniProtKB">
        <authorList>
            <consortium name="WormBaseParasite"/>
        </authorList>
    </citation>
    <scope>IDENTIFICATION</scope>
</reference>
<accession>A0A914CDK6</accession>
<dbReference type="Proteomes" id="UP000887540">
    <property type="component" value="Unplaced"/>
</dbReference>
<comment type="similarity">
    <text evidence="1">Belongs to the CAMSAP1 family.</text>
</comment>
<dbReference type="SUPFAM" id="SSF50346">
    <property type="entry name" value="PRC-barrel domain"/>
    <property type="match status" value="1"/>
</dbReference>
<dbReference type="PANTHER" id="PTHR21595">
    <property type="entry name" value="PATRONIN"/>
    <property type="match status" value="1"/>
</dbReference>
<comment type="domain">
    <text evidence="1">The CKK domain binds microtubules.</text>
</comment>
<dbReference type="GO" id="GO:0051011">
    <property type="term" value="F:microtubule minus-end binding"/>
    <property type="evidence" value="ECO:0007669"/>
    <property type="project" value="TreeGrafter"/>
</dbReference>
<sequence>LSEVRTLQRHNRAQSNAFKNDENSQPRVFVPSIAEPSLKLFAKKPPKSNRSLIINAIQYSIFPGAVTSEQRIKVQEALAQSDSKHFLILFRDQKCQYRGLYTWDTLSDTAHKIHGVGPKVCKEEMLTLMFKYDAGAKVFKSIPGMKHLSLTTDAFIIEDHFWQKPSIPHSGAR</sequence>
<dbReference type="GO" id="GO:0031122">
    <property type="term" value="P:cytoplasmic microtubule organization"/>
    <property type="evidence" value="ECO:0007669"/>
    <property type="project" value="TreeGrafter"/>
</dbReference>
<dbReference type="InterPro" id="IPR038209">
    <property type="entry name" value="CKK_dom_sf"/>
</dbReference>
<dbReference type="SMART" id="SM01051">
    <property type="entry name" value="CAMSAP_CKK"/>
    <property type="match status" value="1"/>
</dbReference>
<dbReference type="InterPro" id="IPR032940">
    <property type="entry name" value="CAMSAP"/>
</dbReference>
<evidence type="ECO:0000256" key="1">
    <source>
        <dbReference type="PROSITE-ProRule" id="PRU00841"/>
    </source>
</evidence>
<dbReference type="Pfam" id="PF08683">
    <property type="entry name" value="CAMSAP_CKK"/>
    <property type="match status" value="1"/>
</dbReference>
<evidence type="ECO:0000313" key="5">
    <source>
        <dbReference type="WBParaSite" id="ACRNAN_Path_902.g3472.t1"/>
    </source>
</evidence>
<dbReference type="GO" id="GO:0007026">
    <property type="term" value="P:negative regulation of microtubule depolymerization"/>
    <property type="evidence" value="ECO:0007669"/>
    <property type="project" value="TreeGrafter"/>
</dbReference>
<dbReference type="WBParaSite" id="ACRNAN_Path_902.g3472.t1">
    <property type="protein sequence ID" value="ACRNAN_Path_902.g3472.t1"/>
    <property type="gene ID" value="ACRNAN_Path_902.g3472"/>
</dbReference>
<organism evidence="4 5">
    <name type="scientific">Acrobeloides nanus</name>
    <dbReference type="NCBI Taxonomy" id="290746"/>
    <lineage>
        <taxon>Eukaryota</taxon>
        <taxon>Metazoa</taxon>
        <taxon>Ecdysozoa</taxon>
        <taxon>Nematoda</taxon>
        <taxon>Chromadorea</taxon>
        <taxon>Rhabditida</taxon>
        <taxon>Tylenchina</taxon>
        <taxon>Cephalobomorpha</taxon>
        <taxon>Cephaloboidea</taxon>
        <taxon>Cephalobidae</taxon>
        <taxon>Acrobeloides</taxon>
    </lineage>
</organism>
<feature type="domain" description="CKK" evidence="3">
    <location>
        <begin position="37"/>
        <end position="173"/>
    </location>
</feature>